<dbReference type="SUPFAM" id="SSF53448">
    <property type="entry name" value="Nucleotide-diphospho-sugar transferases"/>
    <property type="match status" value="1"/>
</dbReference>
<evidence type="ECO:0008006" key="2">
    <source>
        <dbReference type="Google" id="ProtNLM"/>
    </source>
</evidence>
<name>A0A3B1D5D4_9ZZZZ</name>
<accession>A0A3B1D5D4</accession>
<reference evidence="1" key="1">
    <citation type="submission" date="2018-06" db="EMBL/GenBank/DDBJ databases">
        <authorList>
            <person name="Zhirakovskaya E."/>
        </authorList>
    </citation>
    <scope>NUCLEOTIDE SEQUENCE</scope>
</reference>
<protein>
    <recommendedName>
        <fullName evidence="2">MobA-like NTP transferase domain-containing protein</fullName>
    </recommendedName>
</protein>
<dbReference type="InterPro" id="IPR029044">
    <property type="entry name" value="Nucleotide-diphossugar_trans"/>
</dbReference>
<dbReference type="Gene3D" id="3.90.550.10">
    <property type="entry name" value="Spore Coat Polysaccharide Biosynthesis Protein SpsA, Chain A"/>
    <property type="match status" value="1"/>
</dbReference>
<evidence type="ECO:0000313" key="1">
    <source>
        <dbReference type="EMBL" id="VAX26925.1"/>
    </source>
</evidence>
<gene>
    <name evidence="1" type="ORF">MNBD_NITROSPIRAE01-763</name>
</gene>
<proteinExistence type="predicted"/>
<sequence>MNAFVFANTQNPKQQINGMNASFLPLAGRPLLIYVLMALDRVTQIEKVIVIGATKEIMRAIESVIFEIPFQKRIVVAEEKEYFLESVSFAEIESRKKGGVPDGLNMISEPALFLPGNIPFLTTAEVSRFILACDMTEADCYLSVIPGKPTSFFKAEQTQTDLADGEKQGLSLGRLLLAKCDAIGDSDAIKQIEQHYKSRKTDQIFHPLQLETLLKKINISPSEIEKQVSTLLKTRFKLTQCATAGNALCAEDKKSYQFLLDHFEDWRKHIMTLKTEEGDKICSISGTACDAHDDGHEH</sequence>
<organism evidence="1">
    <name type="scientific">hydrothermal vent metagenome</name>
    <dbReference type="NCBI Taxonomy" id="652676"/>
    <lineage>
        <taxon>unclassified sequences</taxon>
        <taxon>metagenomes</taxon>
        <taxon>ecological metagenomes</taxon>
    </lineage>
</organism>
<dbReference type="EMBL" id="UOGF01000019">
    <property type="protein sequence ID" value="VAX26925.1"/>
    <property type="molecule type" value="Genomic_DNA"/>
</dbReference>
<dbReference type="AlphaFoldDB" id="A0A3B1D5D4"/>